<comment type="caution">
    <text evidence="1">The sequence shown here is derived from an EMBL/GenBank/DDBJ whole genome shotgun (WGS) entry which is preliminary data.</text>
</comment>
<protein>
    <submittedName>
        <fullName evidence="1">Uncharacterized protein</fullName>
    </submittedName>
</protein>
<gene>
    <name evidence="1" type="ORF">Zmor_027570</name>
</gene>
<evidence type="ECO:0000313" key="2">
    <source>
        <dbReference type="Proteomes" id="UP001168821"/>
    </source>
</evidence>
<organism evidence="1 2">
    <name type="scientific">Zophobas morio</name>
    <dbReference type="NCBI Taxonomy" id="2755281"/>
    <lineage>
        <taxon>Eukaryota</taxon>
        <taxon>Metazoa</taxon>
        <taxon>Ecdysozoa</taxon>
        <taxon>Arthropoda</taxon>
        <taxon>Hexapoda</taxon>
        <taxon>Insecta</taxon>
        <taxon>Pterygota</taxon>
        <taxon>Neoptera</taxon>
        <taxon>Endopterygota</taxon>
        <taxon>Coleoptera</taxon>
        <taxon>Polyphaga</taxon>
        <taxon>Cucujiformia</taxon>
        <taxon>Tenebrionidae</taxon>
        <taxon>Zophobas</taxon>
    </lineage>
</organism>
<evidence type="ECO:0000313" key="1">
    <source>
        <dbReference type="EMBL" id="KAJ3641043.1"/>
    </source>
</evidence>
<accession>A0AA38HNK3</accession>
<dbReference type="AlphaFoldDB" id="A0AA38HNK3"/>
<dbReference type="EMBL" id="JALNTZ010000009">
    <property type="protein sequence ID" value="KAJ3641043.1"/>
    <property type="molecule type" value="Genomic_DNA"/>
</dbReference>
<name>A0AA38HNK3_9CUCU</name>
<reference evidence="1" key="1">
    <citation type="journal article" date="2023" name="G3 (Bethesda)">
        <title>Whole genome assemblies of Zophobas morio and Tenebrio molitor.</title>
        <authorList>
            <person name="Kaur S."/>
            <person name="Stinson S.A."/>
            <person name="diCenzo G.C."/>
        </authorList>
    </citation>
    <scope>NUCLEOTIDE SEQUENCE</scope>
    <source>
        <strain evidence="1">QUZm001</strain>
    </source>
</reference>
<dbReference type="Proteomes" id="UP001168821">
    <property type="component" value="Unassembled WGS sequence"/>
</dbReference>
<proteinExistence type="predicted"/>
<sequence>MAINHRKPYNGIVLLKVFTLYIVECNCQITKMQDNMLRIYDETANNQKLVVLNNNQIYSRGYTGFHHFRPDKDYIPGTQKLYRFAVPAILPFHADSELATALLEANHIDVAITRTTFAPPRSF</sequence>
<keyword evidence="2" id="KW-1185">Reference proteome</keyword>